<sequence length="1403" mass="150921">MPEPNTMLEQANSSPEDPEDWVSRLLELDAGQALPLDDLLDSDFLNSDEQSCARQGVAHASVQDPVPAPGSGNAAATLHDFDDLDLPSLEDIVLRHEAADSTISGMHEPTPATCDKDRSQPGLEWPTPTQALGFCHPALLDDAEPAQPYDQMLDDLAVLENPSERQRLQQHQTATDRVSCNAEQQQDYMFKQLQQAAQSASTSQQASNQQELASAPPSPQLLSVPDFIQSVSNQQALAFSTPQGSTSLQSIKPQQPAFGSDDTGLQQTSQAAELPAVKSSPPASPLADSGDLSAAEAIPMGRKPSPELVSALKAGRKRARPRASEAANKSQVAAIKGQGAGGFGVQLQPEPQPSQLADDGAHVVSSNPGSSNCSGNSNKTYNPGQPEEDDAKREERMQRNRESAHQSRQRKKMQVEELSQRCDGLQQQNTYLSGMVTQLTAENAALRHQLAGVGQAPAVPPAPAGMPSPPGSYPPPLFAYPAPLGRPAIPGMLFPQPPMFPGAVVPKVAIQKLKPSRPAPAPSSNPSRAGSRAAAAGGPARKRLKQTGAAGTALLAISACFLFLGPFGMAPISSPTFHPPGLGLGLDVLPGQGIAQDAGLSRAGRVLTAADVLNPSNSSLADIANADSSYQLVPVEGFNGSAWMLRDGDHENATIYLRPHDEAAQSLALERLKELGPVAVVNDWDNQATSRILGPSWQSFPSLAGAVMGGEGLLAPVSCSEAFSFEASTLAGGPGRMRQQLQQHLATLASFKGRSSGNGALALPPIGGLQDDTDGEPEVSSKRQRLSPQPIGCDVEEGGVVVSVMLPTRQDLGASEPSLTNGYHQEQEALLRRSCCVLIEAAGQKLKVKQLVLSTAAQYLHRYFLVKSFATTDRMVLSAACLHLACTSEDTPVRVSEVSRAVHDVFYNFSRIGREQMLSSDYTQKLHEALVKAERALCYVLGFNLEPFDSYTDLYKLIKPYQLSSNCEDVPQMAWDFLILSGQTTVSIRYDSRSVAVAAGVLARCFLGQSQCISGPRPWWSGLINPAILQEICTELMDAYKRKSPGRDKTFCHMQMMVWQQTSNSQPNNSLKQPEPTRNERDKPDFTLAGLIRLLSSQVQLWSSKAAYRPACRCVYLSLTCKAESGFRPTLDDVDRISRGKAAKSRGTGSRNVPHRLNADERKIYELAHKKGFLVTRGSGYRKERKGSPLANIFRQWCDAQARACIIVLQASGSSIIDTVLVDLSTLRSANLTPLVDRYQEAAAEAGCRAVPLDLARIPFTIHLNDDADAETALADLPTTAEDLGQQTKHSSEACPEVLAEAEEAAEKQAQAVRALKDSGRGNQDPKVQAEVKSLLKAKERVEELQAQLGIYDNEADQPEAKEPPPVPIWQLPVQPLFFEGDVNQAKSLAKIVADSLQDWTGQ</sequence>
<feature type="region of interest" description="Disordered" evidence="2">
    <location>
        <begin position="762"/>
        <end position="788"/>
    </location>
</feature>
<evidence type="ECO:0000256" key="2">
    <source>
        <dbReference type="SAM" id="MobiDB-lite"/>
    </source>
</evidence>
<feature type="compositionally biased region" description="Polar residues" evidence="2">
    <location>
        <begin position="238"/>
        <end position="253"/>
    </location>
</feature>
<dbReference type="InterPro" id="IPR004827">
    <property type="entry name" value="bZIP"/>
</dbReference>
<protein>
    <recommendedName>
        <fullName evidence="3">BZIP domain-containing protein</fullName>
    </recommendedName>
</protein>
<proteinExistence type="predicted"/>
<feature type="region of interest" description="Disordered" evidence="2">
    <location>
        <begin position="238"/>
        <end position="420"/>
    </location>
</feature>
<feature type="compositionally biased region" description="Low complexity" evidence="2">
    <location>
        <begin position="195"/>
        <end position="210"/>
    </location>
</feature>
<dbReference type="Proteomes" id="UP001438707">
    <property type="component" value="Unassembled WGS sequence"/>
</dbReference>
<keyword evidence="1" id="KW-0175">Coiled coil</keyword>
<evidence type="ECO:0000256" key="1">
    <source>
        <dbReference type="SAM" id="Coils"/>
    </source>
</evidence>
<feature type="coiled-coil region" evidence="1">
    <location>
        <begin position="1299"/>
        <end position="1355"/>
    </location>
</feature>
<accession>A0AAW1RDN0</accession>
<dbReference type="GO" id="GO:0006357">
    <property type="term" value="P:regulation of transcription by RNA polymerase II"/>
    <property type="evidence" value="ECO:0007669"/>
    <property type="project" value="InterPro"/>
</dbReference>
<dbReference type="GO" id="GO:0003700">
    <property type="term" value="F:DNA-binding transcription factor activity"/>
    <property type="evidence" value="ECO:0007669"/>
    <property type="project" value="InterPro"/>
</dbReference>
<dbReference type="Gene3D" id="1.10.472.10">
    <property type="entry name" value="Cyclin-like"/>
    <property type="match status" value="2"/>
</dbReference>
<feature type="region of interest" description="Disordered" evidence="2">
    <location>
        <begin position="1062"/>
        <end position="1083"/>
    </location>
</feature>
<dbReference type="Pfam" id="PF00170">
    <property type="entry name" value="bZIP_1"/>
    <property type="match status" value="1"/>
</dbReference>
<dbReference type="Gene3D" id="1.20.5.170">
    <property type="match status" value="1"/>
</dbReference>
<feature type="region of interest" description="Disordered" evidence="2">
    <location>
        <begin position="514"/>
        <end position="542"/>
    </location>
</feature>
<keyword evidence="5" id="KW-1185">Reference proteome</keyword>
<feature type="compositionally biased region" description="Low complexity" evidence="2">
    <location>
        <begin position="524"/>
        <end position="539"/>
    </location>
</feature>
<dbReference type="InterPro" id="IPR006671">
    <property type="entry name" value="Cyclin_N"/>
</dbReference>
<dbReference type="PANTHER" id="PTHR10026">
    <property type="entry name" value="CYCLIN"/>
    <property type="match status" value="1"/>
</dbReference>
<organism evidence="4 5">
    <name type="scientific">Apatococcus lobatus</name>
    <dbReference type="NCBI Taxonomy" id="904363"/>
    <lineage>
        <taxon>Eukaryota</taxon>
        <taxon>Viridiplantae</taxon>
        <taxon>Chlorophyta</taxon>
        <taxon>core chlorophytes</taxon>
        <taxon>Trebouxiophyceae</taxon>
        <taxon>Chlorellales</taxon>
        <taxon>Chlorellaceae</taxon>
        <taxon>Apatococcus</taxon>
    </lineage>
</organism>
<feature type="compositionally biased region" description="Low complexity" evidence="2">
    <location>
        <begin position="365"/>
        <end position="378"/>
    </location>
</feature>
<gene>
    <name evidence="4" type="ORF">WJX74_002645</name>
</gene>
<dbReference type="SUPFAM" id="SSF57959">
    <property type="entry name" value="Leucine zipper domain"/>
    <property type="match status" value="1"/>
</dbReference>
<feature type="compositionally biased region" description="Basic and acidic residues" evidence="2">
    <location>
        <begin position="390"/>
        <end position="405"/>
    </location>
</feature>
<evidence type="ECO:0000313" key="4">
    <source>
        <dbReference type="EMBL" id="KAK9832200.1"/>
    </source>
</evidence>
<evidence type="ECO:0000259" key="3">
    <source>
        <dbReference type="PROSITE" id="PS50217"/>
    </source>
</evidence>
<dbReference type="PROSITE" id="PS50217">
    <property type="entry name" value="BZIP"/>
    <property type="match status" value="1"/>
</dbReference>
<evidence type="ECO:0000313" key="5">
    <source>
        <dbReference type="Proteomes" id="UP001438707"/>
    </source>
</evidence>
<feature type="region of interest" description="Disordered" evidence="2">
    <location>
        <begin position="1"/>
        <end position="21"/>
    </location>
</feature>
<feature type="domain" description="BZIP" evidence="3">
    <location>
        <begin position="390"/>
        <end position="453"/>
    </location>
</feature>
<dbReference type="InterPro" id="IPR036915">
    <property type="entry name" value="Cyclin-like_sf"/>
</dbReference>
<comment type="caution">
    <text evidence="4">The sequence shown here is derived from an EMBL/GenBank/DDBJ whole genome shotgun (WGS) entry which is preliminary data.</text>
</comment>
<dbReference type="PROSITE" id="PS00036">
    <property type="entry name" value="BZIP_BASIC"/>
    <property type="match status" value="1"/>
</dbReference>
<feature type="region of interest" description="Disordered" evidence="2">
    <location>
        <begin position="195"/>
        <end position="223"/>
    </location>
</feature>
<name>A0AAW1RDN0_9CHLO</name>
<dbReference type="GO" id="GO:0016538">
    <property type="term" value="F:cyclin-dependent protein serine/threonine kinase regulator activity"/>
    <property type="evidence" value="ECO:0007669"/>
    <property type="project" value="InterPro"/>
</dbReference>
<dbReference type="EMBL" id="JALJOS010000012">
    <property type="protein sequence ID" value="KAK9832200.1"/>
    <property type="molecule type" value="Genomic_DNA"/>
</dbReference>
<feature type="region of interest" description="Disordered" evidence="2">
    <location>
        <begin position="49"/>
        <end position="75"/>
    </location>
</feature>
<feature type="compositionally biased region" description="Polar residues" evidence="2">
    <location>
        <begin position="1062"/>
        <end position="1072"/>
    </location>
</feature>
<reference evidence="4 5" key="1">
    <citation type="journal article" date="2024" name="Nat. Commun.">
        <title>Phylogenomics reveals the evolutionary origins of lichenization in chlorophyte algae.</title>
        <authorList>
            <person name="Puginier C."/>
            <person name="Libourel C."/>
            <person name="Otte J."/>
            <person name="Skaloud P."/>
            <person name="Haon M."/>
            <person name="Grisel S."/>
            <person name="Petersen M."/>
            <person name="Berrin J.G."/>
            <person name="Delaux P.M."/>
            <person name="Dal Grande F."/>
            <person name="Keller J."/>
        </authorList>
    </citation>
    <scope>NUCLEOTIDE SEQUENCE [LARGE SCALE GENOMIC DNA]</scope>
    <source>
        <strain evidence="4 5">SAG 2145</strain>
    </source>
</reference>
<dbReference type="InterPro" id="IPR043198">
    <property type="entry name" value="Cyclin/Ssn8"/>
</dbReference>
<dbReference type="SUPFAM" id="SSF47954">
    <property type="entry name" value="Cyclin-like"/>
    <property type="match status" value="2"/>
</dbReference>
<dbReference type="SMART" id="SM00338">
    <property type="entry name" value="BRLZ"/>
    <property type="match status" value="1"/>
</dbReference>
<dbReference type="InterPro" id="IPR046347">
    <property type="entry name" value="bZIP_sf"/>
</dbReference>
<dbReference type="Pfam" id="PF00134">
    <property type="entry name" value="Cyclin_N"/>
    <property type="match status" value="1"/>
</dbReference>
<dbReference type="CDD" id="cd14704">
    <property type="entry name" value="bZIP_HY5-like"/>
    <property type="match status" value="1"/>
</dbReference>